<dbReference type="Proteomes" id="UP001149090">
    <property type="component" value="Unassembled WGS sequence"/>
</dbReference>
<evidence type="ECO:0000313" key="2">
    <source>
        <dbReference type="EMBL" id="KAJ5075007.1"/>
    </source>
</evidence>
<dbReference type="Gene3D" id="2.40.320.10">
    <property type="entry name" value="Hypothetical Protein Pfu-838710-001"/>
    <property type="match status" value="1"/>
</dbReference>
<accession>A0A9Q0LLF9</accession>
<dbReference type="PANTHER" id="PTHR34948:SF2">
    <property type="entry name" value="TRIPHOSPHATE TUNNEL METALLOENZYME 3"/>
    <property type="match status" value="1"/>
</dbReference>
<dbReference type="InterPro" id="IPR023577">
    <property type="entry name" value="CYTH_domain"/>
</dbReference>
<dbReference type="GO" id="GO:0016462">
    <property type="term" value="F:pyrophosphatase activity"/>
    <property type="evidence" value="ECO:0007669"/>
    <property type="project" value="UniProtKB-ARBA"/>
</dbReference>
<evidence type="ECO:0000313" key="3">
    <source>
        <dbReference type="Proteomes" id="UP001149090"/>
    </source>
</evidence>
<reference evidence="2" key="1">
    <citation type="submission" date="2022-10" db="EMBL/GenBank/DDBJ databases">
        <title>Novel sulphate-reducing endosymbionts in the free-living metamonad Anaeramoeba.</title>
        <authorList>
            <person name="Jerlstrom-Hultqvist J."/>
            <person name="Cepicka I."/>
            <person name="Gallot-Lavallee L."/>
            <person name="Salas-Leiva D."/>
            <person name="Curtis B.A."/>
            <person name="Zahonova K."/>
            <person name="Pipaliya S."/>
            <person name="Dacks J."/>
            <person name="Roger A.J."/>
        </authorList>
    </citation>
    <scope>NUCLEOTIDE SEQUENCE</scope>
    <source>
        <strain evidence="2">BMAN</strain>
    </source>
</reference>
<comment type="caution">
    <text evidence="2">The sequence shown here is derived from an EMBL/GenBank/DDBJ whole genome shotgun (WGS) entry which is preliminary data.</text>
</comment>
<proteinExistence type="predicted"/>
<dbReference type="InterPro" id="IPR033469">
    <property type="entry name" value="CYTH-like_dom_sf"/>
</dbReference>
<organism evidence="2 3">
    <name type="scientific">Anaeramoeba ignava</name>
    <name type="common">Anaerobic marine amoeba</name>
    <dbReference type="NCBI Taxonomy" id="1746090"/>
    <lineage>
        <taxon>Eukaryota</taxon>
        <taxon>Metamonada</taxon>
        <taxon>Anaeramoebidae</taxon>
        <taxon>Anaeramoeba</taxon>
    </lineage>
</organism>
<gene>
    <name evidence="2" type="ORF">M0811_07711</name>
</gene>
<sequence length="212" mass="25264">MEIEIKFRLLDKLQYQKLIQFLGGKPIQKHFQNNFYLTDNLDLLKKNKGALRFRFWDEKCLITLKAGHTIKDGIGTCEEIEDFVDLKEANNFMNNLRNSKEFQKIPKLFDNLKVFQRIQKDFPEITGWKLLGNFSNVRKVFNWKNNLHIEVDKTKYDFGIGYELELEIQGVEKNEERDKIKEDLINDLKRNEILFQPTKSTKLANFINKKID</sequence>
<dbReference type="AlphaFoldDB" id="A0A9Q0LLF9"/>
<keyword evidence="3" id="KW-1185">Reference proteome</keyword>
<dbReference type="EMBL" id="JAPDFW010000067">
    <property type="protein sequence ID" value="KAJ5075007.1"/>
    <property type="molecule type" value="Genomic_DNA"/>
</dbReference>
<protein>
    <submittedName>
        <fullName evidence="2">Triphosphate tunnel metalloenzyme 3</fullName>
    </submittedName>
</protein>
<name>A0A9Q0LLF9_ANAIG</name>
<dbReference type="PROSITE" id="PS51707">
    <property type="entry name" value="CYTH"/>
    <property type="match status" value="1"/>
</dbReference>
<feature type="domain" description="CYTH" evidence="1">
    <location>
        <begin position="1"/>
        <end position="210"/>
    </location>
</feature>
<evidence type="ECO:0000259" key="1">
    <source>
        <dbReference type="PROSITE" id="PS51707"/>
    </source>
</evidence>
<dbReference type="OrthoDB" id="2160189at2759"/>
<dbReference type="Pfam" id="PF01928">
    <property type="entry name" value="CYTH"/>
    <property type="match status" value="1"/>
</dbReference>
<dbReference type="SUPFAM" id="SSF55154">
    <property type="entry name" value="CYTH-like phosphatases"/>
    <property type="match status" value="1"/>
</dbReference>
<dbReference type="PANTHER" id="PTHR34948">
    <property type="entry name" value="OS08G0299200 PROTEIN"/>
    <property type="match status" value="1"/>
</dbReference>